<proteinExistence type="inferred from homology"/>
<accession>A0A381PH27</accession>
<dbReference type="CDD" id="cd01639">
    <property type="entry name" value="IMPase"/>
    <property type="match status" value="1"/>
</dbReference>
<gene>
    <name evidence="8" type="ORF">METZ01_LOCUS19094</name>
</gene>
<dbReference type="PANTHER" id="PTHR20854:SF4">
    <property type="entry name" value="INOSITOL-1-MONOPHOSPHATASE-RELATED"/>
    <property type="match status" value="1"/>
</dbReference>
<comment type="catalytic activity">
    <reaction evidence="1">
        <text>a myo-inositol phosphate + H2O = myo-inositol + phosphate</text>
        <dbReference type="Rhea" id="RHEA:24056"/>
        <dbReference type="ChEBI" id="CHEBI:15377"/>
        <dbReference type="ChEBI" id="CHEBI:17268"/>
        <dbReference type="ChEBI" id="CHEBI:43474"/>
        <dbReference type="ChEBI" id="CHEBI:84139"/>
        <dbReference type="EC" id="3.1.3.25"/>
    </reaction>
</comment>
<keyword evidence="5" id="KW-0479">Metal-binding</keyword>
<evidence type="ECO:0000256" key="1">
    <source>
        <dbReference type="ARBA" id="ARBA00001033"/>
    </source>
</evidence>
<dbReference type="InterPro" id="IPR000760">
    <property type="entry name" value="Inositol_monophosphatase-like"/>
</dbReference>
<dbReference type="InterPro" id="IPR020550">
    <property type="entry name" value="Inositol_monophosphatase_CS"/>
</dbReference>
<dbReference type="PANTHER" id="PTHR20854">
    <property type="entry name" value="INOSITOL MONOPHOSPHATASE"/>
    <property type="match status" value="1"/>
</dbReference>
<dbReference type="InterPro" id="IPR020583">
    <property type="entry name" value="Inositol_monoP_metal-BS"/>
</dbReference>
<keyword evidence="6" id="KW-0378">Hydrolase</keyword>
<dbReference type="GO" id="GO:0046854">
    <property type="term" value="P:phosphatidylinositol phosphate biosynthetic process"/>
    <property type="evidence" value="ECO:0007669"/>
    <property type="project" value="InterPro"/>
</dbReference>
<evidence type="ECO:0000256" key="4">
    <source>
        <dbReference type="ARBA" id="ARBA00013106"/>
    </source>
</evidence>
<evidence type="ECO:0000256" key="2">
    <source>
        <dbReference type="ARBA" id="ARBA00001946"/>
    </source>
</evidence>
<dbReference type="PRINTS" id="PR00377">
    <property type="entry name" value="IMPHPHTASES"/>
</dbReference>
<organism evidence="8">
    <name type="scientific">marine metagenome</name>
    <dbReference type="NCBI Taxonomy" id="408172"/>
    <lineage>
        <taxon>unclassified sequences</taxon>
        <taxon>metagenomes</taxon>
        <taxon>ecological metagenomes</taxon>
    </lineage>
</organism>
<dbReference type="SUPFAM" id="SSF56655">
    <property type="entry name" value="Carbohydrate phosphatase"/>
    <property type="match status" value="1"/>
</dbReference>
<dbReference type="GO" id="GO:0046872">
    <property type="term" value="F:metal ion binding"/>
    <property type="evidence" value="ECO:0007669"/>
    <property type="project" value="UniProtKB-KW"/>
</dbReference>
<evidence type="ECO:0000256" key="3">
    <source>
        <dbReference type="ARBA" id="ARBA00009759"/>
    </source>
</evidence>
<dbReference type="InterPro" id="IPR033942">
    <property type="entry name" value="IMPase"/>
</dbReference>
<dbReference type="GO" id="GO:0008934">
    <property type="term" value="F:inositol monophosphate 1-phosphatase activity"/>
    <property type="evidence" value="ECO:0007669"/>
    <property type="project" value="InterPro"/>
</dbReference>
<keyword evidence="7" id="KW-0460">Magnesium</keyword>
<dbReference type="PRINTS" id="PR01959">
    <property type="entry name" value="SBIMPHPHTASE"/>
</dbReference>
<dbReference type="GO" id="GO:0007165">
    <property type="term" value="P:signal transduction"/>
    <property type="evidence" value="ECO:0007669"/>
    <property type="project" value="TreeGrafter"/>
</dbReference>
<protein>
    <recommendedName>
        <fullName evidence="4">inositol-phosphate phosphatase</fullName>
        <ecNumber evidence="4">3.1.3.25</ecNumber>
    </recommendedName>
</protein>
<evidence type="ECO:0000256" key="5">
    <source>
        <dbReference type="ARBA" id="ARBA00022723"/>
    </source>
</evidence>
<sequence length="267" mass="29631">MHALLNVAVMAAHRAGDTLIRNLNKLDKIKTRVKIKGHNDFVSEADHTAERVIIETIHKHYPDHAIIAEESGEQGESEYVWIIDPLDGTTNFLHGFPIFCVSVALMYRGQLEHGVVYDPMRQELFTASRGKGAHLDGRRIRVSGEKNLDRSLIGTGFPFRHSNKLIKPYINMLVKAIEETAGVRRPGAAALDLCYVACGRLDAFWETGLNKWDIAAGALIIREAGGLISGLDGSDTFLDTGHVLTGSPKIYYSIAKLFLKDIHEMEL</sequence>
<dbReference type="AlphaFoldDB" id="A0A381PH27"/>
<evidence type="ECO:0000313" key="8">
    <source>
        <dbReference type="EMBL" id="SUZ66240.1"/>
    </source>
</evidence>
<comment type="cofactor">
    <cofactor evidence="2">
        <name>Mg(2+)</name>
        <dbReference type="ChEBI" id="CHEBI:18420"/>
    </cofactor>
</comment>
<dbReference type="FunFam" id="3.40.190.80:FF:000002">
    <property type="entry name" value="Inositol-1-monophosphatase"/>
    <property type="match status" value="1"/>
</dbReference>
<name>A0A381PH27_9ZZZZ</name>
<dbReference type="Gene3D" id="3.30.540.10">
    <property type="entry name" value="Fructose-1,6-Bisphosphatase, subunit A, domain 1"/>
    <property type="match status" value="1"/>
</dbReference>
<evidence type="ECO:0000256" key="7">
    <source>
        <dbReference type="ARBA" id="ARBA00022842"/>
    </source>
</evidence>
<dbReference type="EMBL" id="UINC01000979">
    <property type="protein sequence ID" value="SUZ66240.1"/>
    <property type="molecule type" value="Genomic_DNA"/>
</dbReference>
<dbReference type="Gene3D" id="3.40.190.80">
    <property type="match status" value="1"/>
</dbReference>
<reference evidence="8" key="1">
    <citation type="submission" date="2018-05" db="EMBL/GenBank/DDBJ databases">
        <authorList>
            <person name="Lanie J.A."/>
            <person name="Ng W.-L."/>
            <person name="Kazmierczak K.M."/>
            <person name="Andrzejewski T.M."/>
            <person name="Davidsen T.M."/>
            <person name="Wayne K.J."/>
            <person name="Tettelin H."/>
            <person name="Glass J.I."/>
            <person name="Rusch D."/>
            <person name="Podicherti R."/>
            <person name="Tsui H.-C.T."/>
            <person name="Winkler M.E."/>
        </authorList>
    </citation>
    <scope>NUCLEOTIDE SEQUENCE</scope>
</reference>
<dbReference type="PROSITE" id="PS00629">
    <property type="entry name" value="IMP_1"/>
    <property type="match status" value="1"/>
</dbReference>
<evidence type="ECO:0000256" key="6">
    <source>
        <dbReference type="ARBA" id="ARBA00022801"/>
    </source>
</evidence>
<dbReference type="FunFam" id="3.30.540.10:FF:000003">
    <property type="entry name" value="Inositol-1-monophosphatase"/>
    <property type="match status" value="1"/>
</dbReference>
<dbReference type="PROSITE" id="PS00630">
    <property type="entry name" value="IMP_2"/>
    <property type="match status" value="1"/>
</dbReference>
<dbReference type="EC" id="3.1.3.25" evidence="4"/>
<dbReference type="InterPro" id="IPR022337">
    <property type="entry name" value="Inositol_monophosphatase_SuhB"/>
</dbReference>
<dbReference type="Pfam" id="PF00459">
    <property type="entry name" value="Inositol_P"/>
    <property type="match status" value="1"/>
</dbReference>
<dbReference type="GO" id="GO:0006020">
    <property type="term" value="P:inositol metabolic process"/>
    <property type="evidence" value="ECO:0007669"/>
    <property type="project" value="TreeGrafter"/>
</dbReference>
<comment type="similarity">
    <text evidence="3">Belongs to the inositol monophosphatase superfamily.</text>
</comment>